<protein>
    <submittedName>
        <fullName evidence="1">Uncharacterized protein</fullName>
    </submittedName>
</protein>
<organism evidence="1 2">
    <name type="scientific">Acer saccharum</name>
    <name type="common">Sugar maple</name>
    <dbReference type="NCBI Taxonomy" id="4024"/>
    <lineage>
        <taxon>Eukaryota</taxon>
        <taxon>Viridiplantae</taxon>
        <taxon>Streptophyta</taxon>
        <taxon>Embryophyta</taxon>
        <taxon>Tracheophyta</taxon>
        <taxon>Spermatophyta</taxon>
        <taxon>Magnoliopsida</taxon>
        <taxon>eudicotyledons</taxon>
        <taxon>Gunneridae</taxon>
        <taxon>Pentapetalae</taxon>
        <taxon>rosids</taxon>
        <taxon>malvids</taxon>
        <taxon>Sapindales</taxon>
        <taxon>Sapindaceae</taxon>
        <taxon>Hippocastanoideae</taxon>
        <taxon>Acereae</taxon>
        <taxon>Acer</taxon>
    </lineage>
</organism>
<gene>
    <name evidence="1" type="ORF">LWI29_003913</name>
</gene>
<sequence length="137" mass="15046">MAGKVSPLVNDNTDKNCDGDMNDVGKLMLLGNQYLEVRIIEVVWMRRVGMLGNCWNSSGRRYDGDSFKARPGFKNGMVAKTVNSGKGNMVNKVSGSRFEILSEVADVMNTDVEVQAKPRAVAVSITKGKLSYLRLLT</sequence>
<dbReference type="Proteomes" id="UP001168877">
    <property type="component" value="Unassembled WGS sequence"/>
</dbReference>
<dbReference type="AlphaFoldDB" id="A0AA39W5H5"/>
<keyword evidence="2" id="KW-1185">Reference proteome</keyword>
<comment type="caution">
    <text evidence="1">The sequence shown here is derived from an EMBL/GenBank/DDBJ whole genome shotgun (WGS) entry which is preliminary data.</text>
</comment>
<reference evidence="1" key="1">
    <citation type="journal article" date="2022" name="Plant J.">
        <title>Strategies of tolerance reflected in two North American maple genomes.</title>
        <authorList>
            <person name="McEvoy S.L."/>
            <person name="Sezen U.U."/>
            <person name="Trouern-Trend A."/>
            <person name="McMahon S.M."/>
            <person name="Schaberg P.G."/>
            <person name="Yang J."/>
            <person name="Wegrzyn J.L."/>
            <person name="Swenson N.G."/>
        </authorList>
    </citation>
    <scope>NUCLEOTIDE SEQUENCE</scope>
    <source>
        <strain evidence="1">NS2018</strain>
    </source>
</reference>
<proteinExistence type="predicted"/>
<accession>A0AA39W5H5</accession>
<name>A0AA39W5H5_ACESA</name>
<evidence type="ECO:0000313" key="1">
    <source>
        <dbReference type="EMBL" id="KAK0603340.1"/>
    </source>
</evidence>
<evidence type="ECO:0000313" key="2">
    <source>
        <dbReference type="Proteomes" id="UP001168877"/>
    </source>
</evidence>
<dbReference type="EMBL" id="JAUESC010000002">
    <property type="protein sequence ID" value="KAK0603340.1"/>
    <property type="molecule type" value="Genomic_DNA"/>
</dbReference>
<reference evidence="1" key="2">
    <citation type="submission" date="2023-06" db="EMBL/GenBank/DDBJ databases">
        <authorList>
            <person name="Swenson N.G."/>
            <person name="Wegrzyn J.L."/>
            <person name="Mcevoy S.L."/>
        </authorList>
    </citation>
    <scope>NUCLEOTIDE SEQUENCE</scope>
    <source>
        <strain evidence="1">NS2018</strain>
        <tissue evidence="1">Leaf</tissue>
    </source>
</reference>